<dbReference type="PANTHER" id="PTHR35936:SF19">
    <property type="entry name" value="AMINO-ACID-BINDING PROTEIN YXEM-RELATED"/>
    <property type="match status" value="1"/>
</dbReference>
<comment type="similarity">
    <text evidence="2 4">Belongs to the bacterial solute-binding protein 3 family.</text>
</comment>
<evidence type="ECO:0000313" key="8">
    <source>
        <dbReference type="Proteomes" id="UP000262379"/>
    </source>
</evidence>
<dbReference type="SUPFAM" id="SSF53850">
    <property type="entry name" value="Periplasmic binding protein-like II"/>
    <property type="match status" value="1"/>
</dbReference>
<dbReference type="AlphaFoldDB" id="A0A371X9K6"/>
<proteinExistence type="inferred from homology"/>
<keyword evidence="8" id="KW-1185">Reference proteome</keyword>
<comment type="caution">
    <text evidence="7">The sequence shown here is derived from an EMBL/GenBank/DDBJ whole genome shotgun (WGS) entry which is preliminary data.</text>
</comment>
<protein>
    <submittedName>
        <fullName evidence="7">ABC transporter substrate-binding protein</fullName>
    </submittedName>
</protein>
<evidence type="ECO:0000259" key="6">
    <source>
        <dbReference type="SMART" id="SM00062"/>
    </source>
</evidence>
<dbReference type="CDD" id="cd01004">
    <property type="entry name" value="PBP2_MidA_like"/>
    <property type="match status" value="1"/>
</dbReference>
<dbReference type="InterPro" id="IPR001638">
    <property type="entry name" value="Solute-binding_3/MltF_N"/>
</dbReference>
<keyword evidence="3 5" id="KW-0732">Signal</keyword>
<dbReference type="GO" id="GO:0030313">
    <property type="term" value="C:cell envelope"/>
    <property type="evidence" value="ECO:0007669"/>
    <property type="project" value="UniProtKB-SubCell"/>
</dbReference>
<organism evidence="7 8">
    <name type="scientific">Mesorhizobium denitrificans</name>
    <dbReference type="NCBI Taxonomy" id="2294114"/>
    <lineage>
        <taxon>Bacteria</taxon>
        <taxon>Pseudomonadati</taxon>
        <taxon>Pseudomonadota</taxon>
        <taxon>Alphaproteobacteria</taxon>
        <taxon>Hyphomicrobiales</taxon>
        <taxon>Phyllobacteriaceae</taxon>
        <taxon>Mesorhizobium</taxon>
    </lineage>
</organism>
<gene>
    <name evidence="7" type="ORF">DY251_16345</name>
</gene>
<evidence type="ECO:0000256" key="3">
    <source>
        <dbReference type="ARBA" id="ARBA00022729"/>
    </source>
</evidence>
<dbReference type="Pfam" id="PF00497">
    <property type="entry name" value="SBP_bac_3"/>
    <property type="match status" value="1"/>
</dbReference>
<feature type="chain" id="PRO_5016705183" evidence="5">
    <location>
        <begin position="32"/>
        <end position="294"/>
    </location>
</feature>
<sequence length="294" mass="31429">MKFERQRRGSGSARIAVALASVMLAGGSANAEGAADLLPKKYKDAGVINLVTDAKYPPFQYIDDSGKMVGFEVDLWDAIAQKLGVKVEVTSVAFDSMIPGVQSGRWDIAMEGITDNLERQQVVSFVDYGYTTSSAYVLEEKGAEISDHLPLCGLKGAAQSGTEWVGMITAEMAAACKEAGKPEPTVSEFGTSDATLLSVYSGRTDFVLTSAASAQEIQKAAPRPVKVVPMPILPRKPSGIAFRKDESDLGEALLAALKEVRADGTYDKIYADWSVEPMKMDHEPGINLATVPAE</sequence>
<dbReference type="Gene3D" id="3.40.190.10">
    <property type="entry name" value="Periplasmic binding protein-like II"/>
    <property type="match status" value="2"/>
</dbReference>
<feature type="signal peptide" evidence="5">
    <location>
        <begin position="1"/>
        <end position="31"/>
    </location>
</feature>
<accession>A0A371X9K6</accession>
<evidence type="ECO:0000256" key="4">
    <source>
        <dbReference type="RuleBase" id="RU003744"/>
    </source>
</evidence>
<reference evidence="8" key="1">
    <citation type="submission" date="2018-08" db="EMBL/GenBank/DDBJ databases">
        <authorList>
            <person name="Im W.T."/>
        </authorList>
    </citation>
    <scope>NUCLEOTIDE SEQUENCE [LARGE SCALE GENOMIC DNA]</scope>
    <source>
        <strain evidence="8">LA-28</strain>
    </source>
</reference>
<evidence type="ECO:0000256" key="1">
    <source>
        <dbReference type="ARBA" id="ARBA00004196"/>
    </source>
</evidence>
<evidence type="ECO:0000256" key="5">
    <source>
        <dbReference type="SAM" id="SignalP"/>
    </source>
</evidence>
<dbReference type="PROSITE" id="PS01039">
    <property type="entry name" value="SBP_BACTERIAL_3"/>
    <property type="match status" value="1"/>
</dbReference>
<dbReference type="SMART" id="SM00062">
    <property type="entry name" value="PBPb"/>
    <property type="match status" value="1"/>
</dbReference>
<dbReference type="InterPro" id="IPR018313">
    <property type="entry name" value="SBP_3_CS"/>
</dbReference>
<dbReference type="EMBL" id="QURN01000013">
    <property type="protein sequence ID" value="RFC65871.1"/>
    <property type="molecule type" value="Genomic_DNA"/>
</dbReference>
<evidence type="ECO:0000313" key="7">
    <source>
        <dbReference type="EMBL" id="RFC65871.1"/>
    </source>
</evidence>
<dbReference type="Proteomes" id="UP000262379">
    <property type="component" value="Unassembled WGS sequence"/>
</dbReference>
<dbReference type="PANTHER" id="PTHR35936">
    <property type="entry name" value="MEMBRANE-BOUND LYTIC MUREIN TRANSGLYCOSYLASE F"/>
    <property type="match status" value="1"/>
</dbReference>
<feature type="domain" description="Solute-binding protein family 3/N-terminal" evidence="6">
    <location>
        <begin position="47"/>
        <end position="277"/>
    </location>
</feature>
<evidence type="ECO:0000256" key="2">
    <source>
        <dbReference type="ARBA" id="ARBA00010333"/>
    </source>
</evidence>
<comment type="subcellular location">
    <subcellularLocation>
        <location evidence="1">Cell envelope</location>
    </subcellularLocation>
</comment>
<name>A0A371X9K6_9HYPH</name>